<dbReference type="SUPFAM" id="SSF74650">
    <property type="entry name" value="Galactose mutarotase-like"/>
    <property type="match status" value="1"/>
</dbReference>
<proteinExistence type="predicted"/>
<reference evidence="1" key="1">
    <citation type="submission" date="2018-06" db="EMBL/GenBank/DDBJ databases">
        <authorList>
            <consortium name="Pathogen Informatics"/>
            <person name="Doyle S."/>
        </authorList>
    </citation>
    <scope>NUCLEOTIDE SEQUENCE [LARGE SCALE GENOMIC DNA]</scope>
    <source>
        <strain evidence="1">NCTC13765</strain>
    </source>
</reference>
<dbReference type="STRING" id="1123307.GCA_000380065_01119"/>
<dbReference type="CDD" id="cd09024">
    <property type="entry name" value="Aldose_epim_lacX"/>
    <property type="match status" value="1"/>
</dbReference>
<dbReference type="EMBL" id="UHFR01000005">
    <property type="protein sequence ID" value="SUN76927.1"/>
    <property type="molecule type" value="Genomic_DNA"/>
</dbReference>
<protein>
    <submittedName>
        <fullName evidence="1">LacX</fullName>
    </submittedName>
</protein>
<dbReference type="PANTHER" id="PTHR11122">
    <property type="entry name" value="APOSPORY-ASSOCIATED PROTEIN C-RELATED"/>
    <property type="match status" value="1"/>
</dbReference>
<dbReference type="GO" id="GO:0030246">
    <property type="term" value="F:carbohydrate binding"/>
    <property type="evidence" value="ECO:0007669"/>
    <property type="project" value="InterPro"/>
</dbReference>
<dbReference type="GO" id="GO:0016853">
    <property type="term" value="F:isomerase activity"/>
    <property type="evidence" value="ECO:0007669"/>
    <property type="project" value="InterPro"/>
</dbReference>
<dbReference type="RefSeq" id="WP_018371820.1">
    <property type="nucleotide sequence ID" value="NZ_UHFR01000005.1"/>
</dbReference>
<dbReference type="InterPro" id="IPR014718">
    <property type="entry name" value="GH-type_carb-bd"/>
</dbReference>
<name>A0A380L0L0_9STRE</name>
<dbReference type="Gene3D" id="2.70.98.10">
    <property type="match status" value="1"/>
</dbReference>
<dbReference type="GO" id="GO:0005975">
    <property type="term" value="P:carbohydrate metabolic process"/>
    <property type="evidence" value="ECO:0007669"/>
    <property type="project" value="InterPro"/>
</dbReference>
<keyword evidence="2" id="KW-1185">Reference proteome</keyword>
<dbReference type="PANTHER" id="PTHR11122:SF13">
    <property type="entry name" value="GLUCOSE-6-PHOSPHATE 1-EPIMERASE"/>
    <property type="match status" value="1"/>
</dbReference>
<accession>A0A380L0L0</accession>
<organism evidence="1 2">
    <name type="scientific">Streptococcus massiliensis</name>
    <dbReference type="NCBI Taxonomy" id="313439"/>
    <lineage>
        <taxon>Bacteria</taxon>
        <taxon>Bacillati</taxon>
        <taxon>Bacillota</taxon>
        <taxon>Bacilli</taxon>
        <taxon>Lactobacillales</taxon>
        <taxon>Streptococcaceae</taxon>
        <taxon>Streptococcus</taxon>
    </lineage>
</organism>
<dbReference type="Proteomes" id="UP000254634">
    <property type="component" value="Unassembled WGS sequence"/>
</dbReference>
<dbReference type="InterPro" id="IPR037481">
    <property type="entry name" value="LacX"/>
</dbReference>
<dbReference type="Pfam" id="PF01263">
    <property type="entry name" value="Aldose_epim"/>
    <property type="match status" value="1"/>
</dbReference>
<dbReference type="OrthoDB" id="9795355at2"/>
<gene>
    <name evidence="1" type="ORF">NCTC13765_01429</name>
</gene>
<dbReference type="InterPro" id="IPR008183">
    <property type="entry name" value="Aldose_1/G6P_1-epimerase"/>
</dbReference>
<evidence type="ECO:0000313" key="2">
    <source>
        <dbReference type="Proteomes" id="UP000254634"/>
    </source>
</evidence>
<dbReference type="AlphaFoldDB" id="A0A380L0L0"/>
<dbReference type="InterPro" id="IPR011013">
    <property type="entry name" value="Gal_mutarotase_sf_dom"/>
</dbReference>
<evidence type="ECO:0000313" key="1">
    <source>
        <dbReference type="EMBL" id="SUN76927.1"/>
    </source>
</evidence>
<sequence length="292" mass="33504">MALTLKNDQVKLEFATFGGALSSIKDADGVEYLWQGDATYWSGQAPVLFPICGSLRDNRATIVEKEMIMPRHGLVRKKEFELFKQADDYIIFRIQSDDDMYQQFPFEFELQIRYDLLKKGVRTTYTVKNLDAKTLPFCIGGHPGFNCPLLAGETYEDYYLEFEKDEKLTVPTSYPETGLLNLVERHELPIKGNVLDLSYDLFSQDVLTLDRLKSRSVKLLSRKHRKGLQVDFADFPYLVLWSTANHDPFIALEPWSGLSTDVHATNDFLDKPNVQKVVSGQERKLAFDINLL</sequence>